<dbReference type="Proteomes" id="UP000887579">
    <property type="component" value="Unplaced"/>
</dbReference>
<accession>A0AC34F4N1</accession>
<name>A0AC34F4N1_9BILA</name>
<evidence type="ECO:0000313" key="2">
    <source>
        <dbReference type="WBParaSite" id="ES5_v2.g11906.t1"/>
    </source>
</evidence>
<dbReference type="WBParaSite" id="ES5_v2.g11906.t1">
    <property type="protein sequence ID" value="ES5_v2.g11906.t1"/>
    <property type="gene ID" value="ES5_v2.g11906"/>
</dbReference>
<reference evidence="2" key="1">
    <citation type="submission" date="2022-11" db="UniProtKB">
        <authorList>
            <consortium name="WormBaseParasite"/>
        </authorList>
    </citation>
    <scope>IDENTIFICATION</scope>
</reference>
<proteinExistence type="predicted"/>
<evidence type="ECO:0000313" key="1">
    <source>
        <dbReference type="Proteomes" id="UP000887579"/>
    </source>
</evidence>
<protein>
    <submittedName>
        <fullName evidence="2">CRIB domain-containing protein</fullName>
    </submittedName>
</protein>
<organism evidence="1 2">
    <name type="scientific">Panagrolaimus sp. ES5</name>
    <dbReference type="NCBI Taxonomy" id="591445"/>
    <lineage>
        <taxon>Eukaryota</taxon>
        <taxon>Metazoa</taxon>
        <taxon>Ecdysozoa</taxon>
        <taxon>Nematoda</taxon>
        <taxon>Chromadorea</taxon>
        <taxon>Rhabditida</taxon>
        <taxon>Tylenchina</taxon>
        <taxon>Panagrolaimomorpha</taxon>
        <taxon>Panagrolaimoidea</taxon>
        <taxon>Panagrolaimidae</taxon>
        <taxon>Panagrolaimus</taxon>
    </lineage>
</organism>
<sequence length="78" mass="8685">MTSTPKEKSSKVPFRSFLGRIFNNSNNGNEPDSLKSSSSNPVIGHPYNTVHKLHVGFDGTAYSGLPQEWLELLHRDLT</sequence>